<feature type="region of interest" description="Disordered" evidence="5">
    <location>
        <begin position="230"/>
        <end position="295"/>
    </location>
</feature>
<feature type="region of interest" description="Disordered" evidence="5">
    <location>
        <begin position="623"/>
        <end position="680"/>
    </location>
</feature>
<reference evidence="7" key="3">
    <citation type="submission" date="2025-09" db="UniProtKB">
        <authorList>
            <consortium name="Ensembl"/>
        </authorList>
    </citation>
    <scope>IDENTIFICATION</scope>
</reference>
<reference evidence="7 8" key="1">
    <citation type="submission" date="2017-10" db="EMBL/GenBank/DDBJ databases">
        <title>A new Pekin duck reference genome.</title>
        <authorList>
            <person name="Hou Z.-C."/>
            <person name="Zhou Z.-K."/>
            <person name="Zhu F."/>
            <person name="Hou S.-S."/>
        </authorList>
    </citation>
    <scope>NUCLEOTIDE SEQUENCE [LARGE SCALE GENOMIC DNA]</scope>
</reference>
<evidence type="ECO:0000259" key="6">
    <source>
        <dbReference type="PROSITE" id="PS50158"/>
    </source>
</evidence>
<dbReference type="InterPro" id="IPR008916">
    <property type="entry name" value="Retrov_capsid_C"/>
</dbReference>
<dbReference type="InterPro" id="IPR001878">
    <property type="entry name" value="Znf_CCHC"/>
</dbReference>
<dbReference type="Proteomes" id="UP000016666">
    <property type="component" value="Chromosome 28"/>
</dbReference>
<evidence type="ECO:0000256" key="5">
    <source>
        <dbReference type="SAM" id="MobiDB-lite"/>
    </source>
</evidence>
<dbReference type="InterPro" id="IPR036875">
    <property type="entry name" value="Znf_CCHC_sf"/>
</dbReference>
<keyword evidence="1" id="KW-0479">Metal-binding</keyword>
<keyword evidence="3" id="KW-0862">Zinc</keyword>
<keyword evidence="8" id="KW-1185">Reference proteome</keyword>
<feature type="domain" description="CCHC-type" evidence="6">
    <location>
        <begin position="583"/>
        <end position="598"/>
    </location>
</feature>
<feature type="compositionally biased region" description="Basic and acidic residues" evidence="5">
    <location>
        <begin position="234"/>
        <end position="248"/>
    </location>
</feature>
<evidence type="ECO:0000313" key="8">
    <source>
        <dbReference type="Proteomes" id="UP000016666"/>
    </source>
</evidence>
<name>A0A493TLZ3_ANAPP</name>
<feature type="region of interest" description="Disordered" evidence="5">
    <location>
        <begin position="121"/>
        <end position="150"/>
    </location>
</feature>
<dbReference type="Gene3D" id="1.10.1200.30">
    <property type="match status" value="1"/>
</dbReference>
<feature type="compositionally biased region" description="Basic and acidic residues" evidence="5">
    <location>
        <begin position="623"/>
        <end position="638"/>
    </location>
</feature>
<dbReference type="InterPro" id="IPR050195">
    <property type="entry name" value="Primate_lentivir_Gag_pol-like"/>
</dbReference>
<dbReference type="PANTHER" id="PTHR40389:SF3">
    <property type="entry name" value="IGE-BINDING PROTEIN"/>
    <property type="match status" value="1"/>
</dbReference>
<protein>
    <recommendedName>
        <fullName evidence="6">CCHC-type domain-containing protein</fullName>
    </recommendedName>
</protein>
<dbReference type="Gene3D" id="4.10.60.10">
    <property type="entry name" value="Zinc finger, CCHC-type"/>
    <property type="match status" value="1"/>
</dbReference>
<feature type="domain" description="CCHC-type" evidence="6">
    <location>
        <begin position="610"/>
        <end position="626"/>
    </location>
</feature>
<evidence type="ECO:0000256" key="3">
    <source>
        <dbReference type="ARBA" id="ARBA00022833"/>
    </source>
</evidence>
<dbReference type="SUPFAM" id="SSF47353">
    <property type="entry name" value="Retrovirus capsid dimerization domain-like"/>
    <property type="match status" value="1"/>
</dbReference>
<evidence type="ECO:0000256" key="4">
    <source>
        <dbReference type="PROSITE-ProRule" id="PRU00047"/>
    </source>
</evidence>
<dbReference type="InterPro" id="IPR008919">
    <property type="entry name" value="Retrov_capsid_N"/>
</dbReference>
<dbReference type="PANTHER" id="PTHR40389">
    <property type="entry name" value="ENDOGENOUS RETROVIRUS GROUP K MEMBER 24 GAG POLYPROTEIN-RELATED"/>
    <property type="match status" value="1"/>
</dbReference>
<dbReference type="GeneTree" id="ENSGT01150000287092"/>
<dbReference type="GO" id="GO:0008270">
    <property type="term" value="F:zinc ion binding"/>
    <property type="evidence" value="ECO:0007669"/>
    <property type="project" value="UniProtKB-KW"/>
</dbReference>
<evidence type="ECO:0000256" key="2">
    <source>
        <dbReference type="ARBA" id="ARBA00022771"/>
    </source>
</evidence>
<dbReference type="PROSITE" id="PS50158">
    <property type="entry name" value="ZF_CCHC"/>
    <property type="match status" value="2"/>
</dbReference>
<dbReference type="GO" id="GO:0016032">
    <property type="term" value="P:viral process"/>
    <property type="evidence" value="ECO:0007669"/>
    <property type="project" value="InterPro"/>
</dbReference>
<dbReference type="Ensembl" id="ENSAPLT00000019451.1">
    <property type="protein sequence ID" value="ENSAPLP00000026864.1"/>
    <property type="gene ID" value="ENSAPLG00000025979.1"/>
</dbReference>
<proteinExistence type="predicted"/>
<dbReference type="OMA" id="ANEDCKK"/>
<keyword evidence="2 4" id="KW-0863">Zinc-finger</keyword>
<sequence length="680" mass="73997">MGPGVDEVVSTVKSLAKEVGITLRKKDVQSLLLWMTRRNLAKSPVHCLRQTVLETVGRDLFDSACIGNKEALTLLPTYGSVRAVLEKVANEACLWATVHRMLLSDGDSENKQAPMELPIKNDLKEGSEQVKEEARLGDKNNVEQEKEEGGKPFVAPLRVRLDREGIATPSAPPAEGSTVHTSSDGSFWGVNKKGSLILFPAGSPEGAGVASGQAPAFSGSLRPPLYAVPPVFDPGEREGGEVRVESFSEKPLPSSVCRVPVPSGATPRERERVDSESSTDEESRDPRQVTPRQPMHIREEVQKAREKWTISARECLLSGCEITPSPVRIGCFPVFAGSQGHQWQPVDYKMLLQLKKAVQEGGFSSPQTQVLLDAVALQGPLMFDWRQVARACLTAAQVPMFESLLEEEGEVLMARAWANPQDPLHGMSREALLGRGRWNTPQEQLLLPQAVLIAAADLGRRALERMNAVVSPTPSYLHIRQKPEEHFGRFADRVQTAVASSNLPPEAQDVVLRECLRTGAQPEFKAALAALPASASAGELIARGCAFGKAQEMQPLAAALSEQMAGVTSALQTFALQIHPGGCFRCGQRGHVARECPEKREPVVEVSRIRCWVCGRSGHRARECSQRKGEVKEGKRDGQSGNANAGTKRDPPSRPQAWVPTPIEQGWTSPPSSLGPENDW</sequence>
<evidence type="ECO:0000256" key="1">
    <source>
        <dbReference type="ARBA" id="ARBA00022723"/>
    </source>
</evidence>
<dbReference type="SMART" id="SM00343">
    <property type="entry name" value="ZnF_C2HC"/>
    <property type="match status" value="2"/>
</dbReference>
<evidence type="ECO:0000313" key="7">
    <source>
        <dbReference type="Ensembl" id="ENSAPLP00000026864.1"/>
    </source>
</evidence>
<dbReference type="Gene3D" id="1.10.375.10">
    <property type="entry name" value="Human Immunodeficiency Virus Type 1 Capsid Protein"/>
    <property type="match status" value="1"/>
</dbReference>
<dbReference type="SUPFAM" id="SSF57756">
    <property type="entry name" value="Retrovirus zinc finger-like domains"/>
    <property type="match status" value="1"/>
</dbReference>
<dbReference type="GO" id="GO:0003676">
    <property type="term" value="F:nucleic acid binding"/>
    <property type="evidence" value="ECO:0007669"/>
    <property type="project" value="InterPro"/>
</dbReference>
<dbReference type="AlphaFoldDB" id="A0A493TLZ3"/>
<dbReference type="Pfam" id="PF00607">
    <property type="entry name" value="Gag_p24"/>
    <property type="match status" value="1"/>
</dbReference>
<dbReference type="Pfam" id="PF00098">
    <property type="entry name" value="zf-CCHC"/>
    <property type="match status" value="2"/>
</dbReference>
<reference evidence="7" key="2">
    <citation type="submission" date="2025-08" db="UniProtKB">
        <authorList>
            <consortium name="Ensembl"/>
        </authorList>
    </citation>
    <scope>IDENTIFICATION</scope>
</reference>
<organism evidence="7 8">
    <name type="scientific">Anas platyrhynchos platyrhynchos</name>
    <name type="common">Northern mallard</name>
    <dbReference type="NCBI Taxonomy" id="8840"/>
    <lineage>
        <taxon>Eukaryota</taxon>
        <taxon>Metazoa</taxon>
        <taxon>Chordata</taxon>
        <taxon>Craniata</taxon>
        <taxon>Vertebrata</taxon>
        <taxon>Euteleostomi</taxon>
        <taxon>Archelosauria</taxon>
        <taxon>Archosauria</taxon>
        <taxon>Dinosauria</taxon>
        <taxon>Saurischia</taxon>
        <taxon>Theropoda</taxon>
        <taxon>Coelurosauria</taxon>
        <taxon>Aves</taxon>
        <taxon>Neognathae</taxon>
        <taxon>Galloanserae</taxon>
        <taxon>Anseriformes</taxon>
        <taxon>Anatidae</taxon>
        <taxon>Anatinae</taxon>
        <taxon>Anas</taxon>
    </lineage>
</organism>
<dbReference type="SUPFAM" id="SSF47943">
    <property type="entry name" value="Retrovirus capsid protein, N-terminal core domain"/>
    <property type="match status" value="1"/>
</dbReference>
<accession>A0A493TLZ3</accession>